<reference evidence="10" key="1">
    <citation type="submission" date="2022-11" db="EMBL/GenBank/DDBJ databases">
        <authorList>
            <person name="Petersen C."/>
        </authorList>
    </citation>
    <scope>NUCLEOTIDE SEQUENCE</scope>
    <source>
        <strain evidence="10">IBT 30761</strain>
    </source>
</reference>
<comment type="similarity">
    <text evidence="2 7">Belongs to the major facilitator superfamily. Sugar transporter (TC 2.A.1.1) family.</text>
</comment>
<dbReference type="SUPFAM" id="SSF103473">
    <property type="entry name" value="MFS general substrate transporter"/>
    <property type="match status" value="1"/>
</dbReference>
<dbReference type="InterPro" id="IPR050360">
    <property type="entry name" value="MFS_Sugar_Transporters"/>
</dbReference>
<dbReference type="InterPro" id="IPR005828">
    <property type="entry name" value="MFS_sugar_transport-like"/>
</dbReference>
<dbReference type="FunFam" id="1.20.1250.20:FF:000078">
    <property type="entry name" value="MFS maltose transporter, putative"/>
    <property type="match status" value="1"/>
</dbReference>
<dbReference type="AlphaFoldDB" id="A0A9W9KN62"/>
<feature type="transmembrane region" description="Helical" evidence="8">
    <location>
        <begin position="152"/>
        <end position="170"/>
    </location>
</feature>
<keyword evidence="5 8" id="KW-1133">Transmembrane helix</keyword>
<evidence type="ECO:0000256" key="4">
    <source>
        <dbReference type="ARBA" id="ARBA00022692"/>
    </source>
</evidence>
<dbReference type="PANTHER" id="PTHR48022">
    <property type="entry name" value="PLASTIDIC GLUCOSE TRANSPORTER 4"/>
    <property type="match status" value="1"/>
</dbReference>
<dbReference type="NCBIfam" id="TIGR00879">
    <property type="entry name" value="SP"/>
    <property type="match status" value="1"/>
</dbReference>
<feature type="transmembrane region" description="Helical" evidence="8">
    <location>
        <begin position="427"/>
        <end position="451"/>
    </location>
</feature>
<dbReference type="Gene3D" id="1.20.1250.20">
    <property type="entry name" value="MFS general substrate transporter like domains"/>
    <property type="match status" value="1"/>
</dbReference>
<dbReference type="GeneID" id="81353640"/>
<feature type="transmembrane region" description="Helical" evidence="8">
    <location>
        <begin position="334"/>
        <end position="355"/>
    </location>
</feature>
<feature type="transmembrane region" description="Helical" evidence="8">
    <location>
        <begin position="239"/>
        <end position="262"/>
    </location>
</feature>
<gene>
    <name evidence="10" type="ORF">N7532_002167</name>
</gene>
<dbReference type="InterPro" id="IPR003663">
    <property type="entry name" value="Sugar/inositol_transpt"/>
</dbReference>
<dbReference type="Pfam" id="PF00083">
    <property type="entry name" value="Sugar_tr"/>
    <property type="match status" value="1"/>
</dbReference>
<feature type="transmembrane region" description="Helical" evidence="8">
    <location>
        <begin position="119"/>
        <end position="140"/>
    </location>
</feature>
<evidence type="ECO:0000256" key="5">
    <source>
        <dbReference type="ARBA" id="ARBA00022989"/>
    </source>
</evidence>
<protein>
    <recommendedName>
        <fullName evidence="9">Major facilitator superfamily (MFS) profile domain-containing protein</fullName>
    </recommendedName>
</protein>
<evidence type="ECO:0000256" key="1">
    <source>
        <dbReference type="ARBA" id="ARBA00004141"/>
    </source>
</evidence>
<dbReference type="InterPro" id="IPR020846">
    <property type="entry name" value="MFS_dom"/>
</dbReference>
<feature type="transmembrane region" description="Helical" evidence="8">
    <location>
        <begin position="396"/>
        <end position="415"/>
    </location>
</feature>
<keyword evidence="11" id="KW-1185">Reference proteome</keyword>
<evidence type="ECO:0000256" key="7">
    <source>
        <dbReference type="RuleBase" id="RU003346"/>
    </source>
</evidence>
<keyword evidence="6 8" id="KW-0472">Membrane</keyword>
<dbReference type="OrthoDB" id="6612291at2759"/>
<dbReference type="RefSeq" id="XP_056479702.1">
    <property type="nucleotide sequence ID" value="XM_056614661.1"/>
</dbReference>
<keyword evidence="4 8" id="KW-0812">Transmembrane</keyword>
<evidence type="ECO:0000256" key="3">
    <source>
        <dbReference type="ARBA" id="ARBA00022448"/>
    </source>
</evidence>
<evidence type="ECO:0000313" key="11">
    <source>
        <dbReference type="Proteomes" id="UP001149074"/>
    </source>
</evidence>
<comment type="subcellular location">
    <subcellularLocation>
        <location evidence="1">Membrane</location>
        <topology evidence="1">Multi-pass membrane protein</topology>
    </subcellularLocation>
</comment>
<dbReference type="PANTHER" id="PTHR48022:SF49">
    <property type="entry name" value="SUGAR TRANSPORTER, PUTATIVE (AFU_ORTHOLOGUE AFUA_8G01340)-RELATED"/>
    <property type="match status" value="1"/>
</dbReference>
<dbReference type="PROSITE" id="PS00217">
    <property type="entry name" value="SUGAR_TRANSPORT_2"/>
    <property type="match status" value="1"/>
</dbReference>
<organism evidence="10 11">
    <name type="scientific">Penicillium argentinense</name>
    <dbReference type="NCBI Taxonomy" id="1131581"/>
    <lineage>
        <taxon>Eukaryota</taxon>
        <taxon>Fungi</taxon>
        <taxon>Dikarya</taxon>
        <taxon>Ascomycota</taxon>
        <taxon>Pezizomycotina</taxon>
        <taxon>Eurotiomycetes</taxon>
        <taxon>Eurotiomycetidae</taxon>
        <taxon>Eurotiales</taxon>
        <taxon>Aspergillaceae</taxon>
        <taxon>Penicillium</taxon>
    </lineage>
</organism>
<evidence type="ECO:0000259" key="9">
    <source>
        <dbReference type="PROSITE" id="PS50850"/>
    </source>
</evidence>
<dbReference type="EMBL" id="JAPQKI010000002">
    <property type="protein sequence ID" value="KAJ5111632.1"/>
    <property type="molecule type" value="Genomic_DNA"/>
</dbReference>
<evidence type="ECO:0000313" key="10">
    <source>
        <dbReference type="EMBL" id="KAJ5111632.1"/>
    </source>
</evidence>
<dbReference type="InterPro" id="IPR005829">
    <property type="entry name" value="Sugar_transporter_CS"/>
</dbReference>
<dbReference type="InterPro" id="IPR036259">
    <property type="entry name" value="MFS_trans_sf"/>
</dbReference>
<feature type="transmembrane region" description="Helical" evidence="8">
    <location>
        <begin position="217"/>
        <end position="233"/>
    </location>
</feature>
<sequence>MESYRVGPLSLNSTPVDLIESQPRPSPTHDDFFHTISTSIPSLAPLSEEAHAATTIEHRMTFRQGCHLYPKAIAWSVLLSMAIVLEAYGTILINGFLGFPAFRETYGTPTGRQGYEISAAWQAGLINAAYAGQILGLLFNGVLTDRYGYQRVMVGCLVILSLFLLLIFFARNIQMLVSGYVLCGLPWGALQTLSMTYAAEVMPVALRAYLTSNINNCWLLGQLVGAGMMRIFISSPSQWSYRIPLALQWTFLVPILIGILFAPESPWWLVRHEKNAQAEKALLRLTSAGPGNSIDVHKTLAMLRHTNEVEKYLSGGGASYLSCFRGTDLRRTEVACMVWITQSLCGAALTGYAVYFYEQAGLSTSHAITVGIGVFGSGIVGGFLSWIWLRIIGRRTIYLCGLILLFIVLMIAGGMSTLKERQTTSWVLGSLIIVLTFIYDTTIGPVCYVLVAEIPSSLLRNKTVVLARVAYSLSSVIVNTVTTRMLNPTAWHWGVKVASYLLALPSVVLSGPISPKGLTYLELDILFSKNASARKFRQFRERLERSGYFSLARMDRPDSLWDPR</sequence>
<dbReference type="PROSITE" id="PS50850">
    <property type="entry name" value="MFS"/>
    <property type="match status" value="1"/>
</dbReference>
<keyword evidence="3 7" id="KW-0813">Transport</keyword>
<comment type="caution">
    <text evidence="10">The sequence shown here is derived from an EMBL/GenBank/DDBJ whole genome shotgun (WGS) entry which is preliminary data.</text>
</comment>
<proteinExistence type="inferred from homology"/>
<dbReference type="GO" id="GO:0005351">
    <property type="term" value="F:carbohydrate:proton symporter activity"/>
    <property type="evidence" value="ECO:0007669"/>
    <property type="project" value="TreeGrafter"/>
</dbReference>
<reference evidence="10" key="2">
    <citation type="journal article" date="2023" name="IMA Fungus">
        <title>Comparative genomic study of the Penicillium genus elucidates a diverse pangenome and 15 lateral gene transfer events.</title>
        <authorList>
            <person name="Petersen C."/>
            <person name="Sorensen T."/>
            <person name="Nielsen M.R."/>
            <person name="Sondergaard T.E."/>
            <person name="Sorensen J.L."/>
            <person name="Fitzpatrick D.A."/>
            <person name="Frisvad J.C."/>
            <person name="Nielsen K.L."/>
        </authorList>
    </citation>
    <scope>NUCLEOTIDE SEQUENCE</scope>
    <source>
        <strain evidence="10">IBT 30761</strain>
    </source>
</reference>
<feature type="transmembrane region" description="Helical" evidence="8">
    <location>
        <begin position="72"/>
        <end position="99"/>
    </location>
</feature>
<dbReference type="GO" id="GO:0016020">
    <property type="term" value="C:membrane"/>
    <property type="evidence" value="ECO:0007669"/>
    <property type="project" value="UniProtKB-SubCell"/>
</dbReference>
<name>A0A9W9KN62_9EURO</name>
<feature type="transmembrane region" description="Helical" evidence="8">
    <location>
        <begin position="463"/>
        <end position="481"/>
    </location>
</feature>
<feature type="transmembrane region" description="Helical" evidence="8">
    <location>
        <begin position="367"/>
        <end position="389"/>
    </location>
</feature>
<dbReference type="Proteomes" id="UP001149074">
    <property type="component" value="Unassembled WGS sequence"/>
</dbReference>
<evidence type="ECO:0000256" key="6">
    <source>
        <dbReference type="ARBA" id="ARBA00023136"/>
    </source>
</evidence>
<accession>A0A9W9KN62</accession>
<feature type="transmembrane region" description="Helical" evidence="8">
    <location>
        <begin position="190"/>
        <end position="210"/>
    </location>
</feature>
<evidence type="ECO:0000256" key="8">
    <source>
        <dbReference type="SAM" id="Phobius"/>
    </source>
</evidence>
<feature type="domain" description="Major facilitator superfamily (MFS) profile" evidence="9">
    <location>
        <begin position="75"/>
        <end position="518"/>
    </location>
</feature>
<evidence type="ECO:0000256" key="2">
    <source>
        <dbReference type="ARBA" id="ARBA00010992"/>
    </source>
</evidence>